<feature type="region of interest" description="Disordered" evidence="1">
    <location>
        <begin position="59"/>
        <end position="127"/>
    </location>
</feature>
<feature type="chain" id="PRO_5010322013" evidence="2">
    <location>
        <begin position="34"/>
        <end position="165"/>
    </location>
</feature>
<gene>
    <name evidence="3" type="ORF">SAMN05216404_102181</name>
</gene>
<feature type="compositionally biased region" description="Basic and acidic residues" evidence="1">
    <location>
        <begin position="73"/>
        <end position="90"/>
    </location>
</feature>
<dbReference type="AlphaFoldDB" id="A0A1H8D8W0"/>
<dbReference type="Proteomes" id="UP000183898">
    <property type="component" value="Unassembled WGS sequence"/>
</dbReference>
<evidence type="ECO:0000313" key="4">
    <source>
        <dbReference type="Proteomes" id="UP000183898"/>
    </source>
</evidence>
<accession>A0A1H8D8W0</accession>
<evidence type="ECO:0000313" key="3">
    <source>
        <dbReference type="EMBL" id="SEN02927.1"/>
    </source>
</evidence>
<evidence type="ECO:0000256" key="2">
    <source>
        <dbReference type="SAM" id="SignalP"/>
    </source>
</evidence>
<reference evidence="3 4" key="1">
    <citation type="submission" date="2016-10" db="EMBL/GenBank/DDBJ databases">
        <authorList>
            <person name="de Groot N.N."/>
        </authorList>
    </citation>
    <scope>NUCLEOTIDE SEQUENCE [LARGE SCALE GENOMIC DNA]</scope>
    <source>
        <strain evidence="3 4">Nl18</strain>
    </source>
</reference>
<organism evidence="3 4">
    <name type="scientific">Nitrosospira multiformis</name>
    <dbReference type="NCBI Taxonomy" id="1231"/>
    <lineage>
        <taxon>Bacteria</taxon>
        <taxon>Pseudomonadati</taxon>
        <taxon>Pseudomonadota</taxon>
        <taxon>Betaproteobacteria</taxon>
        <taxon>Nitrosomonadales</taxon>
        <taxon>Nitrosomonadaceae</taxon>
        <taxon>Nitrosospira</taxon>
    </lineage>
</organism>
<evidence type="ECO:0000256" key="1">
    <source>
        <dbReference type="SAM" id="MobiDB-lite"/>
    </source>
</evidence>
<protein>
    <submittedName>
        <fullName evidence="3">Uncharacterized protein</fullName>
    </submittedName>
</protein>
<feature type="region of interest" description="Disordered" evidence="1">
    <location>
        <begin position="142"/>
        <end position="165"/>
    </location>
</feature>
<dbReference type="RefSeq" id="WP_139176683.1">
    <property type="nucleotide sequence ID" value="NZ_FOCT01000002.1"/>
</dbReference>
<keyword evidence="2" id="KW-0732">Signal</keyword>
<feature type="signal peptide" evidence="2">
    <location>
        <begin position="1"/>
        <end position="33"/>
    </location>
</feature>
<dbReference type="EMBL" id="FOCT01000002">
    <property type="protein sequence ID" value="SEN02927.1"/>
    <property type="molecule type" value="Genomic_DNA"/>
</dbReference>
<sequence length="165" mass="17474">MKHPRILKTGAMRAAFALFAGVVISGAAGMSQAQSGVSDRANRWVQDIFVDTNQRNQSLEKDALGWELPPGTNEEKGSRTEKGESDKASVDKASVAPQQTDQANAAEGWEAPAQGSESGSGSCKYASPEQEDFLCKMVRILYGPDTPRGPNREMDENISAGGAGG</sequence>
<name>A0A1H8D8W0_9PROT</name>
<proteinExistence type="predicted"/>